<accession>A0ABW1P1U2</accession>
<proteinExistence type="predicted"/>
<evidence type="ECO:0000313" key="2">
    <source>
        <dbReference type="Proteomes" id="UP001596220"/>
    </source>
</evidence>
<dbReference type="Proteomes" id="UP001596220">
    <property type="component" value="Unassembled WGS sequence"/>
</dbReference>
<protein>
    <submittedName>
        <fullName evidence="1">Uncharacterized protein</fullName>
    </submittedName>
</protein>
<sequence length="114" mass="12384">MQNRFAGGAFGGALQTSGSINGGVAFHVTATTPVELLLKAVDHISSRHAVMRAVALLELEQLARDHPQLRRTVCHILNAYLDLQRRPDVAEQRVRRVARAVLCRVGRLAAPPGT</sequence>
<keyword evidence="2" id="KW-1185">Reference proteome</keyword>
<reference evidence="2" key="1">
    <citation type="journal article" date="2019" name="Int. J. Syst. Evol. Microbiol.">
        <title>The Global Catalogue of Microorganisms (GCM) 10K type strain sequencing project: providing services to taxonomists for standard genome sequencing and annotation.</title>
        <authorList>
            <consortium name="The Broad Institute Genomics Platform"/>
            <consortium name="The Broad Institute Genome Sequencing Center for Infectious Disease"/>
            <person name="Wu L."/>
            <person name="Ma J."/>
        </authorList>
    </citation>
    <scope>NUCLEOTIDE SEQUENCE [LARGE SCALE GENOMIC DNA]</scope>
    <source>
        <strain evidence="2">CGMCC 4.7246</strain>
    </source>
</reference>
<organism evidence="1 2">
    <name type="scientific">Saccharothrix lopnurensis</name>
    <dbReference type="NCBI Taxonomy" id="1670621"/>
    <lineage>
        <taxon>Bacteria</taxon>
        <taxon>Bacillati</taxon>
        <taxon>Actinomycetota</taxon>
        <taxon>Actinomycetes</taxon>
        <taxon>Pseudonocardiales</taxon>
        <taxon>Pseudonocardiaceae</taxon>
        <taxon>Saccharothrix</taxon>
    </lineage>
</organism>
<comment type="caution">
    <text evidence="1">The sequence shown here is derived from an EMBL/GenBank/DDBJ whole genome shotgun (WGS) entry which is preliminary data.</text>
</comment>
<evidence type="ECO:0000313" key="1">
    <source>
        <dbReference type="EMBL" id="MFC6089045.1"/>
    </source>
</evidence>
<gene>
    <name evidence="1" type="ORF">ACFP3R_07155</name>
</gene>
<name>A0ABW1P1U2_9PSEU</name>
<dbReference type="RefSeq" id="WP_380633975.1">
    <property type="nucleotide sequence ID" value="NZ_JBHSQO010000005.1"/>
</dbReference>
<dbReference type="EMBL" id="JBHSQO010000005">
    <property type="protein sequence ID" value="MFC6089045.1"/>
    <property type="molecule type" value="Genomic_DNA"/>
</dbReference>